<keyword evidence="2" id="KW-1185">Reference proteome</keyword>
<organism evidence="1 2">
    <name type="scientific">Vigna mungo</name>
    <name type="common">Black gram</name>
    <name type="synonym">Phaseolus mungo</name>
    <dbReference type="NCBI Taxonomy" id="3915"/>
    <lineage>
        <taxon>Eukaryota</taxon>
        <taxon>Viridiplantae</taxon>
        <taxon>Streptophyta</taxon>
        <taxon>Embryophyta</taxon>
        <taxon>Tracheophyta</taxon>
        <taxon>Spermatophyta</taxon>
        <taxon>Magnoliopsida</taxon>
        <taxon>eudicotyledons</taxon>
        <taxon>Gunneridae</taxon>
        <taxon>Pentapetalae</taxon>
        <taxon>rosids</taxon>
        <taxon>fabids</taxon>
        <taxon>Fabales</taxon>
        <taxon>Fabaceae</taxon>
        <taxon>Papilionoideae</taxon>
        <taxon>50 kb inversion clade</taxon>
        <taxon>NPAAA clade</taxon>
        <taxon>indigoferoid/millettioid clade</taxon>
        <taxon>Phaseoleae</taxon>
        <taxon>Vigna</taxon>
    </lineage>
</organism>
<dbReference type="Proteomes" id="UP001374535">
    <property type="component" value="Chromosome 9"/>
</dbReference>
<evidence type="ECO:0000313" key="2">
    <source>
        <dbReference type="Proteomes" id="UP001374535"/>
    </source>
</evidence>
<sequence length="124" mass="13280">MPSSSEWLDRDSICGPSFLISTSCIFIKGISPKKLCLLSDAGEISSPSKFKDSNEFRDSSPGGTPCCPSFKSGQQIPLILLCSTSSKLSCLGFADIIKSEGCFDIDRFSPNLGLTKERSSSTNP</sequence>
<accession>A0AAQ3MS39</accession>
<proteinExistence type="predicted"/>
<name>A0AAQ3MS39_VIGMU</name>
<evidence type="ECO:0000313" key="1">
    <source>
        <dbReference type="EMBL" id="WVY95809.1"/>
    </source>
</evidence>
<protein>
    <submittedName>
        <fullName evidence="1">Uncharacterized protein</fullName>
    </submittedName>
</protein>
<dbReference type="AlphaFoldDB" id="A0AAQ3MS39"/>
<gene>
    <name evidence="1" type="ORF">V8G54_027960</name>
</gene>
<dbReference type="EMBL" id="CP144692">
    <property type="protein sequence ID" value="WVY95809.1"/>
    <property type="molecule type" value="Genomic_DNA"/>
</dbReference>
<reference evidence="1 2" key="1">
    <citation type="journal article" date="2023" name="Life. Sci Alliance">
        <title>Evolutionary insights into 3D genome organization and epigenetic landscape of Vigna mungo.</title>
        <authorList>
            <person name="Junaid A."/>
            <person name="Singh B."/>
            <person name="Bhatia S."/>
        </authorList>
    </citation>
    <scope>NUCLEOTIDE SEQUENCE [LARGE SCALE GENOMIC DNA]</scope>
    <source>
        <strain evidence="1">Urdbean</strain>
    </source>
</reference>